<reference evidence="2 3" key="1">
    <citation type="journal article" date="2013" name="Fungal Biol.">
        <title>Analysis of microsatellite markers in the genome of the plant pathogen Ceratocystis fimbriata.</title>
        <authorList>
            <person name="Simpson M.C."/>
            <person name="Wilken P.M."/>
            <person name="Coetzee M.P."/>
            <person name="Wingfield M.J."/>
            <person name="Wingfield B.D."/>
        </authorList>
    </citation>
    <scope>NUCLEOTIDE SEQUENCE [LARGE SCALE GENOMIC DNA]</scope>
    <source>
        <strain evidence="2 3">CBS 114723</strain>
    </source>
</reference>
<feature type="region of interest" description="Disordered" evidence="1">
    <location>
        <begin position="73"/>
        <end position="96"/>
    </location>
</feature>
<dbReference type="OrthoDB" id="10052321at2759"/>
<evidence type="ECO:0000313" key="3">
    <source>
        <dbReference type="Proteomes" id="UP000222788"/>
    </source>
</evidence>
<evidence type="ECO:0000256" key="1">
    <source>
        <dbReference type="SAM" id="MobiDB-lite"/>
    </source>
</evidence>
<keyword evidence="3" id="KW-1185">Reference proteome</keyword>
<dbReference type="EMBL" id="APWK03000122">
    <property type="protein sequence ID" value="PHH50609.1"/>
    <property type="molecule type" value="Genomic_DNA"/>
</dbReference>
<dbReference type="STRING" id="1035309.A0A2C5WER8"/>
<sequence length="344" mass="39437">MSVRLGTTALRATAQASVQTSPMHRSSTITRHLSTSSSCAGRLDPMLRERGLRTLGRQDMKRFLDRLDSRWRERQSNGGDRSSGFYLGPHTDQPFPLNPQFRSQPVLSEPAREWIWRRVVQKGEALKIVSADMGVDIRRVAAVVRLKEVEKRWLQNGKKLATPYSEAIMSMLPQTQYFIPNNKDPQTAPHEPHEPINEIHTHGHTLQQLFWPVAESRAFTREDAASAFSPIMLTPERRSPHTELIDAEKAVISNEMSRAEAMDMWRQRAEKNQADLNRRMEEKLKTDRACVTSVHTDRFEFRFKDFDSENVGKLGRKRDAIGHKYGVPNYDRKRGAVKIPTSVP</sequence>
<dbReference type="GO" id="GO:0003735">
    <property type="term" value="F:structural constituent of ribosome"/>
    <property type="evidence" value="ECO:0007669"/>
    <property type="project" value="TreeGrafter"/>
</dbReference>
<feature type="region of interest" description="Disordered" evidence="1">
    <location>
        <begin position="14"/>
        <end position="40"/>
    </location>
</feature>
<comment type="caution">
    <text evidence="2">The sequence shown here is derived from an EMBL/GenBank/DDBJ whole genome shotgun (WGS) entry which is preliminary data.</text>
</comment>
<gene>
    <name evidence="2" type="ORF">CFIMG_006459RAa</name>
</gene>
<dbReference type="GO" id="GO:0005763">
    <property type="term" value="C:mitochondrial small ribosomal subunit"/>
    <property type="evidence" value="ECO:0007669"/>
    <property type="project" value="TreeGrafter"/>
</dbReference>
<dbReference type="Proteomes" id="UP000222788">
    <property type="component" value="Unassembled WGS sequence"/>
</dbReference>
<dbReference type="InterPro" id="IPR021036">
    <property type="entry name" value="Ribosomal_mS45"/>
</dbReference>
<protein>
    <recommendedName>
        <fullName evidence="4">37S ribosomal protein S35, mitochondrial</fullName>
    </recommendedName>
</protein>
<dbReference type="AlphaFoldDB" id="A0A2C5WER8"/>
<organism evidence="2 3">
    <name type="scientific">Ceratocystis fimbriata CBS 114723</name>
    <dbReference type="NCBI Taxonomy" id="1035309"/>
    <lineage>
        <taxon>Eukaryota</taxon>
        <taxon>Fungi</taxon>
        <taxon>Dikarya</taxon>
        <taxon>Ascomycota</taxon>
        <taxon>Pezizomycotina</taxon>
        <taxon>Sordariomycetes</taxon>
        <taxon>Hypocreomycetidae</taxon>
        <taxon>Microascales</taxon>
        <taxon>Ceratocystidaceae</taxon>
        <taxon>Ceratocystis</taxon>
    </lineage>
</organism>
<proteinExistence type="predicted"/>
<dbReference type="PANTHER" id="PTHR28158">
    <property type="entry name" value="37S RIBOSOMAL PROTEIN S35, MITOCHONDRIAL"/>
    <property type="match status" value="1"/>
</dbReference>
<accession>A0A2C5WER8</accession>
<evidence type="ECO:0008006" key="4">
    <source>
        <dbReference type="Google" id="ProtNLM"/>
    </source>
</evidence>
<reference evidence="2 3" key="2">
    <citation type="journal article" date="2013" name="IMA Fungus">
        <title>IMA Genome-F 1: Ceratocystis fimbriata: Draft nuclear genome sequence for the plant pathogen, Ceratocystis fimbriata.</title>
        <authorList>
            <person name="Wilken P.M."/>
            <person name="Steenkamp E.T."/>
            <person name="Wingfield M.J."/>
            <person name="de Beer Z.W."/>
            <person name="Wingfield B.D."/>
        </authorList>
    </citation>
    <scope>NUCLEOTIDE SEQUENCE [LARGE SCALE GENOMIC DNA]</scope>
    <source>
        <strain evidence="2 3">CBS 114723</strain>
    </source>
</reference>
<feature type="compositionally biased region" description="Polar residues" evidence="1">
    <location>
        <begin position="14"/>
        <end position="39"/>
    </location>
</feature>
<dbReference type="Pfam" id="PF12298">
    <property type="entry name" value="Bot1p"/>
    <property type="match status" value="1"/>
</dbReference>
<name>A0A2C5WER8_9PEZI</name>
<dbReference type="GO" id="GO:0032543">
    <property type="term" value="P:mitochondrial translation"/>
    <property type="evidence" value="ECO:0007669"/>
    <property type="project" value="TreeGrafter"/>
</dbReference>
<dbReference type="PANTHER" id="PTHR28158:SF1">
    <property type="entry name" value="SMALL RIBOSOMAL SUBUNIT PROTEIN MS45"/>
    <property type="match status" value="1"/>
</dbReference>
<evidence type="ECO:0000313" key="2">
    <source>
        <dbReference type="EMBL" id="PHH50609.1"/>
    </source>
</evidence>